<accession>A0A0V1KGU4</accession>
<reference evidence="1 2" key="1">
    <citation type="submission" date="2015-05" db="EMBL/GenBank/DDBJ databases">
        <title>Evolution of Trichinella species and genotypes.</title>
        <authorList>
            <person name="Korhonen P.K."/>
            <person name="Edoardo P."/>
            <person name="Giuseppe L.R."/>
            <person name="Gasser R.B."/>
        </authorList>
    </citation>
    <scope>NUCLEOTIDE SEQUENCE [LARGE SCALE GENOMIC DNA]</scope>
    <source>
        <strain evidence="1">ISS10</strain>
    </source>
</reference>
<dbReference type="AlphaFoldDB" id="A0A0V1KGU4"/>
<protein>
    <submittedName>
        <fullName evidence="1">Uncharacterized protein</fullName>
    </submittedName>
</protein>
<name>A0A0V1KGU4_9BILA</name>
<sequence>MLFGPSQRTAVLDSFSAPSPHHTHVSVLKVS</sequence>
<dbReference type="EMBL" id="JYDW01003334">
    <property type="protein sequence ID" value="KRZ46455.1"/>
    <property type="molecule type" value="Genomic_DNA"/>
</dbReference>
<evidence type="ECO:0000313" key="2">
    <source>
        <dbReference type="Proteomes" id="UP000054721"/>
    </source>
</evidence>
<proteinExistence type="predicted"/>
<gene>
    <name evidence="1" type="ORF">T02_3367</name>
</gene>
<dbReference type="Proteomes" id="UP000054721">
    <property type="component" value="Unassembled WGS sequence"/>
</dbReference>
<keyword evidence="2" id="KW-1185">Reference proteome</keyword>
<organism evidence="1 2">
    <name type="scientific">Trichinella nativa</name>
    <dbReference type="NCBI Taxonomy" id="6335"/>
    <lineage>
        <taxon>Eukaryota</taxon>
        <taxon>Metazoa</taxon>
        <taxon>Ecdysozoa</taxon>
        <taxon>Nematoda</taxon>
        <taxon>Enoplea</taxon>
        <taxon>Dorylaimia</taxon>
        <taxon>Trichinellida</taxon>
        <taxon>Trichinellidae</taxon>
        <taxon>Trichinella</taxon>
    </lineage>
</organism>
<comment type="caution">
    <text evidence="1">The sequence shown here is derived from an EMBL/GenBank/DDBJ whole genome shotgun (WGS) entry which is preliminary data.</text>
</comment>
<evidence type="ECO:0000313" key="1">
    <source>
        <dbReference type="EMBL" id="KRZ46455.1"/>
    </source>
</evidence>